<keyword evidence="12 16" id="KW-0472">Membrane</keyword>
<keyword evidence="8 16" id="KW-1133">Transmembrane helix</keyword>
<dbReference type="PANTHER" id="PTHR46300:SF2">
    <property type="entry name" value="CYTOCHROME P450 MONOOXYGENASE ALNH-RELATED"/>
    <property type="match status" value="1"/>
</dbReference>
<keyword evidence="5 14" id="KW-0349">Heme</keyword>
<evidence type="ECO:0000256" key="6">
    <source>
        <dbReference type="ARBA" id="ARBA00022692"/>
    </source>
</evidence>
<dbReference type="PANTHER" id="PTHR46300">
    <property type="entry name" value="P450, PUTATIVE (EUROFUNG)-RELATED-RELATED"/>
    <property type="match status" value="1"/>
</dbReference>
<evidence type="ECO:0000313" key="17">
    <source>
        <dbReference type="EMBL" id="KAJ7622301.1"/>
    </source>
</evidence>
<keyword evidence="7 14" id="KW-0479">Metal-binding</keyword>
<evidence type="ECO:0000256" key="7">
    <source>
        <dbReference type="ARBA" id="ARBA00022723"/>
    </source>
</evidence>
<accession>A0AAD7FIR8</accession>
<comment type="caution">
    <text evidence="17">The sequence shown here is derived from an EMBL/GenBank/DDBJ whole genome shotgun (WGS) entry which is preliminary data.</text>
</comment>
<comment type="pathway">
    <text evidence="3">Secondary metabolite biosynthesis.</text>
</comment>
<protein>
    <submittedName>
        <fullName evidence="17">Cytochrome P450</fullName>
    </submittedName>
</protein>
<reference evidence="17" key="1">
    <citation type="submission" date="2023-03" db="EMBL/GenBank/DDBJ databases">
        <title>Massive genome expansion in bonnet fungi (Mycena s.s.) driven by repeated elements and novel gene families across ecological guilds.</title>
        <authorList>
            <consortium name="Lawrence Berkeley National Laboratory"/>
            <person name="Harder C.B."/>
            <person name="Miyauchi S."/>
            <person name="Viragh M."/>
            <person name="Kuo A."/>
            <person name="Thoen E."/>
            <person name="Andreopoulos B."/>
            <person name="Lu D."/>
            <person name="Skrede I."/>
            <person name="Drula E."/>
            <person name="Henrissat B."/>
            <person name="Morin E."/>
            <person name="Kohler A."/>
            <person name="Barry K."/>
            <person name="LaButti K."/>
            <person name="Morin E."/>
            <person name="Salamov A."/>
            <person name="Lipzen A."/>
            <person name="Mereny Z."/>
            <person name="Hegedus B."/>
            <person name="Baldrian P."/>
            <person name="Stursova M."/>
            <person name="Weitz H."/>
            <person name="Taylor A."/>
            <person name="Grigoriev I.V."/>
            <person name="Nagy L.G."/>
            <person name="Martin F."/>
            <person name="Kauserud H."/>
        </authorList>
    </citation>
    <scope>NUCLEOTIDE SEQUENCE</scope>
    <source>
        <strain evidence="17">9284</strain>
    </source>
</reference>
<evidence type="ECO:0000256" key="8">
    <source>
        <dbReference type="ARBA" id="ARBA00022989"/>
    </source>
</evidence>
<evidence type="ECO:0000256" key="12">
    <source>
        <dbReference type="ARBA" id="ARBA00023136"/>
    </source>
</evidence>
<evidence type="ECO:0000256" key="16">
    <source>
        <dbReference type="SAM" id="Phobius"/>
    </source>
</evidence>
<dbReference type="Pfam" id="PF00067">
    <property type="entry name" value="p450"/>
    <property type="match status" value="1"/>
</dbReference>
<evidence type="ECO:0000256" key="14">
    <source>
        <dbReference type="PIRSR" id="PIRSR602401-1"/>
    </source>
</evidence>
<evidence type="ECO:0000313" key="18">
    <source>
        <dbReference type="Proteomes" id="UP001221142"/>
    </source>
</evidence>
<keyword evidence="10 14" id="KW-0408">Iron</keyword>
<keyword evidence="13" id="KW-0325">Glycoprotein</keyword>
<evidence type="ECO:0000256" key="1">
    <source>
        <dbReference type="ARBA" id="ARBA00001971"/>
    </source>
</evidence>
<dbReference type="InterPro" id="IPR001128">
    <property type="entry name" value="Cyt_P450"/>
</dbReference>
<dbReference type="InterPro" id="IPR002401">
    <property type="entry name" value="Cyt_P450_E_grp-I"/>
</dbReference>
<evidence type="ECO:0000256" key="15">
    <source>
        <dbReference type="RuleBase" id="RU000461"/>
    </source>
</evidence>
<dbReference type="CDD" id="cd11065">
    <property type="entry name" value="CYP64-like"/>
    <property type="match status" value="1"/>
</dbReference>
<feature type="binding site" description="axial binding residue" evidence="14">
    <location>
        <position position="470"/>
    </location>
    <ligand>
        <name>heme</name>
        <dbReference type="ChEBI" id="CHEBI:30413"/>
    </ligand>
    <ligandPart>
        <name>Fe</name>
        <dbReference type="ChEBI" id="CHEBI:18248"/>
    </ligandPart>
</feature>
<evidence type="ECO:0000256" key="5">
    <source>
        <dbReference type="ARBA" id="ARBA00022617"/>
    </source>
</evidence>
<dbReference type="GO" id="GO:0004497">
    <property type="term" value="F:monooxygenase activity"/>
    <property type="evidence" value="ECO:0007669"/>
    <property type="project" value="UniProtKB-KW"/>
</dbReference>
<comment type="similarity">
    <text evidence="4 15">Belongs to the cytochrome P450 family.</text>
</comment>
<comment type="cofactor">
    <cofactor evidence="1 14">
        <name>heme</name>
        <dbReference type="ChEBI" id="CHEBI:30413"/>
    </cofactor>
</comment>
<evidence type="ECO:0000256" key="4">
    <source>
        <dbReference type="ARBA" id="ARBA00010617"/>
    </source>
</evidence>
<dbReference type="AlphaFoldDB" id="A0AAD7FIR8"/>
<dbReference type="Gene3D" id="1.10.630.10">
    <property type="entry name" value="Cytochrome P450"/>
    <property type="match status" value="1"/>
</dbReference>
<dbReference type="InterPro" id="IPR050364">
    <property type="entry name" value="Cytochrome_P450_fung"/>
</dbReference>
<dbReference type="InterPro" id="IPR017972">
    <property type="entry name" value="Cyt_P450_CS"/>
</dbReference>
<dbReference type="PRINTS" id="PR00463">
    <property type="entry name" value="EP450I"/>
</dbReference>
<dbReference type="GO" id="GO:0016705">
    <property type="term" value="F:oxidoreductase activity, acting on paired donors, with incorporation or reduction of molecular oxygen"/>
    <property type="evidence" value="ECO:0007669"/>
    <property type="project" value="InterPro"/>
</dbReference>
<dbReference type="InterPro" id="IPR036396">
    <property type="entry name" value="Cyt_P450_sf"/>
</dbReference>
<dbReference type="PRINTS" id="PR00385">
    <property type="entry name" value="P450"/>
</dbReference>
<dbReference type="Proteomes" id="UP001221142">
    <property type="component" value="Unassembled WGS sequence"/>
</dbReference>
<keyword evidence="11 15" id="KW-0503">Monooxygenase</keyword>
<dbReference type="PROSITE" id="PS00086">
    <property type="entry name" value="CYTOCHROME_P450"/>
    <property type="match status" value="1"/>
</dbReference>
<dbReference type="GO" id="GO:0016020">
    <property type="term" value="C:membrane"/>
    <property type="evidence" value="ECO:0007669"/>
    <property type="project" value="UniProtKB-SubCell"/>
</dbReference>
<sequence length="539" mass="60685">MNFESNSSYPLPSADGSSNPHQPLLTFAALGALTLAAVYWSFKLLGQRTLVDKDGNNIPAGPRGFPILGSFPLLTQYPEVTLDRWAKKFGDLYSLWLGNQLFVIVSSPEIVKDLIVTNGAVFSSRKEMFVKSKTVFVGRGITATPYNDRWRKHRRIASTWLNQRAVDIYTNVLDSEATVLIKAMYQESRAGTIPVNPQPHAGRASLNNMLSIVFGTRTGSIYHPLVGQALNISREFMNVTGPMSNLVDFVPILQHLPTSMRTRGEKLHQKLVETYGGMIKDIEHRMESGENVPDCLAKTMIESREEEKMDDLDMAILASAFMIGGVETTAAIMQWFSALIPAYPEIQRRAHEELDKVVGRDRMPTVEDEKNLPFCHAIVKEVERCHNPFWLGTPHVASENFTYKGQFIPKGTVVVLNTYTMHHDPKRHANPDKFDPERYLRDNLTSAESANLANPYERDHWMFGAGRRICPGMIVAEREIWLTISRMLWAFTMEALPEEPIDLKEYDGLSGRSPVPFRVNVIPRDARVAQVLALEEAPA</sequence>
<keyword evidence="18" id="KW-1185">Reference proteome</keyword>
<evidence type="ECO:0000256" key="10">
    <source>
        <dbReference type="ARBA" id="ARBA00023004"/>
    </source>
</evidence>
<gene>
    <name evidence="17" type="ORF">FB45DRAFT_992095</name>
</gene>
<evidence type="ECO:0000256" key="11">
    <source>
        <dbReference type="ARBA" id="ARBA00023033"/>
    </source>
</evidence>
<evidence type="ECO:0000256" key="13">
    <source>
        <dbReference type="ARBA" id="ARBA00023180"/>
    </source>
</evidence>
<keyword evidence="6 16" id="KW-0812">Transmembrane</keyword>
<comment type="subcellular location">
    <subcellularLocation>
        <location evidence="2">Membrane</location>
        <topology evidence="2">Single-pass membrane protein</topology>
    </subcellularLocation>
</comment>
<proteinExistence type="inferred from homology"/>
<evidence type="ECO:0000256" key="3">
    <source>
        <dbReference type="ARBA" id="ARBA00005179"/>
    </source>
</evidence>
<organism evidence="17 18">
    <name type="scientific">Roridomyces roridus</name>
    <dbReference type="NCBI Taxonomy" id="1738132"/>
    <lineage>
        <taxon>Eukaryota</taxon>
        <taxon>Fungi</taxon>
        <taxon>Dikarya</taxon>
        <taxon>Basidiomycota</taxon>
        <taxon>Agaricomycotina</taxon>
        <taxon>Agaricomycetes</taxon>
        <taxon>Agaricomycetidae</taxon>
        <taxon>Agaricales</taxon>
        <taxon>Marasmiineae</taxon>
        <taxon>Mycenaceae</taxon>
        <taxon>Roridomyces</taxon>
    </lineage>
</organism>
<evidence type="ECO:0000256" key="9">
    <source>
        <dbReference type="ARBA" id="ARBA00023002"/>
    </source>
</evidence>
<dbReference type="GO" id="GO:0020037">
    <property type="term" value="F:heme binding"/>
    <property type="evidence" value="ECO:0007669"/>
    <property type="project" value="InterPro"/>
</dbReference>
<dbReference type="SUPFAM" id="SSF48264">
    <property type="entry name" value="Cytochrome P450"/>
    <property type="match status" value="1"/>
</dbReference>
<name>A0AAD7FIR8_9AGAR</name>
<evidence type="ECO:0000256" key="2">
    <source>
        <dbReference type="ARBA" id="ARBA00004167"/>
    </source>
</evidence>
<keyword evidence="9 15" id="KW-0560">Oxidoreductase</keyword>
<feature type="transmembrane region" description="Helical" evidence="16">
    <location>
        <begin position="314"/>
        <end position="336"/>
    </location>
</feature>
<dbReference type="EMBL" id="JARKIF010000015">
    <property type="protein sequence ID" value="KAJ7622301.1"/>
    <property type="molecule type" value="Genomic_DNA"/>
</dbReference>
<dbReference type="GO" id="GO:0005506">
    <property type="term" value="F:iron ion binding"/>
    <property type="evidence" value="ECO:0007669"/>
    <property type="project" value="InterPro"/>
</dbReference>
<feature type="transmembrane region" description="Helical" evidence="16">
    <location>
        <begin position="24"/>
        <end position="42"/>
    </location>
</feature>